<keyword evidence="3" id="KW-1185">Reference proteome</keyword>
<organism evidence="2 3">
    <name type="scientific">Luteimonas rhizosphaericola</name>
    <dbReference type="NCBI Taxonomy" id="3042024"/>
    <lineage>
        <taxon>Bacteria</taxon>
        <taxon>Pseudomonadati</taxon>
        <taxon>Pseudomonadota</taxon>
        <taxon>Gammaproteobacteria</taxon>
        <taxon>Lysobacterales</taxon>
        <taxon>Lysobacteraceae</taxon>
        <taxon>Luteimonas</taxon>
    </lineage>
</organism>
<evidence type="ECO:0008006" key="4">
    <source>
        <dbReference type="Google" id="ProtNLM"/>
    </source>
</evidence>
<accession>A0ABT6JG62</accession>
<name>A0ABT6JG62_9GAMM</name>
<feature type="transmembrane region" description="Helical" evidence="1">
    <location>
        <begin position="158"/>
        <end position="177"/>
    </location>
</feature>
<evidence type="ECO:0000313" key="2">
    <source>
        <dbReference type="EMBL" id="MDH5829619.1"/>
    </source>
</evidence>
<protein>
    <recommendedName>
        <fullName evidence="4">Serine/threonine protein kinase</fullName>
    </recommendedName>
</protein>
<feature type="transmembrane region" description="Helical" evidence="1">
    <location>
        <begin position="83"/>
        <end position="104"/>
    </location>
</feature>
<reference evidence="2 3" key="1">
    <citation type="submission" date="2023-04" db="EMBL/GenBank/DDBJ databases">
        <title>Luteimonas sp. M1R5S18.</title>
        <authorList>
            <person name="Sun J.-Q."/>
        </authorList>
    </citation>
    <scope>NUCLEOTIDE SEQUENCE [LARGE SCALE GENOMIC DNA]</scope>
    <source>
        <strain evidence="2 3">M1R5S18</strain>
    </source>
</reference>
<feature type="transmembrane region" description="Helical" evidence="1">
    <location>
        <begin position="124"/>
        <end position="146"/>
    </location>
</feature>
<sequence length="221" mass="24124">MELDDLKLAWQTLGSQLERQQQVQWELLRAHRLDRARAQLRPLLWVQALQCLLGIGLVVLGVACWTRNPDVPGLLAGGLLVHGFGLVTAVMAALTIALATQVDYAAPVLRIQRQMARLLRLFELNARVCGAPWWIMWLPVVVAFAGLSPGAPGVGTPAWIGISLAVGIAGLLGTWAWSAWSVWRLRGGPDTTQGVRCAADGGDGIRRAQRILDEVARFERD</sequence>
<dbReference type="RefSeq" id="WP_280599848.1">
    <property type="nucleotide sequence ID" value="NZ_JARXRN010000016.1"/>
</dbReference>
<evidence type="ECO:0000256" key="1">
    <source>
        <dbReference type="SAM" id="Phobius"/>
    </source>
</evidence>
<comment type="caution">
    <text evidence="2">The sequence shown here is derived from an EMBL/GenBank/DDBJ whole genome shotgun (WGS) entry which is preliminary data.</text>
</comment>
<gene>
    <name evidence="2" type="ORF">QFW80_03670</name>
</gene>
<evidence type="ECO:0000313" key="3">
    <source>
        <dbReference type="Proteomes" id="UP001156831"/>
    </source>
</evidence>
<keyword evidence="1" id="KW-0812">Transmembrane</keyword>
<keyword evidence="1" id="KW-1133">Transmembrane helix</keyword>
<dbReference type="EMBL" id="JARXRN010000016">
    <property type="protein sequence ID" value="MDH5829619.1"/>
    <property type="molecule type" value="Genomic_DNA"/>
</dbReference>
<feature type="transmembrane region" description="Helical" evidence="1">
    <location>
        <begin position="42"/>
        <end position="63"/>
    </location>
</feature>
<keyword evidence="1" id="KW-0472">Membrane</keyword>
<dbReference type="Proteomes" id="UP001156831">
    <property type="component" value="Unassembled WGS sequence"/>
</dbReference>
<proteinExistence type="predicted"/>